<evidence type="ECO:0000256" key="2">
    <source>
        <dbReference type="SAM" id="SignalP"/>
    </source>
</evidence>
<dbReference type="Gene3D" id="2.60.40.2810">
    <property type="match status" value="7"/>
</dbReference>
<dbReference type="EMBL" id="SBLB01000005">
    <property type="protein sequence ID" value="RYC68427.1"/>
    <property type="molecule type" value="Genomic_DNA"/>
</dbReference>
<name>A0A4Q2UGH2_9BACT</name>
<protein>
    <submittedName>
        <fullName evidence="3">Tandem-95 repeat protein</fullName>
    </submittedName>
</protein>
<dbReference type="PANTHER" id="PTHR34720:SF9">
    <property type="entry name" value="BLR4714 PROTEIN"/>
    <property type="match status" value="1"/>
</dbReference>
<evidence type="ECO:0000313" key="3">
    <source>
        <dbReference type="EMBL" id="RYC68427.1"/>
    </source>
</evidence>
<dbReference type="PANTHER" id="PTHR34720">
    <property type="entry name" value="MICROCYSTIN DEPENDENT PROTEIN"/>
    <property type="match status" value="1"/>
</dbReference>
<gene>
    <name evidence="3" type="ORF">EQG79_18890</name>
</gene>
<evidence type="ECO:0000313" key="4">
    <source>
        <dbReference type="Proteomes" id="UP000290407"/>
    </source>
</evidence>
<dbReference type="NCBIfam" id="NF012211">
    <property type="entry name" value="tand_rpt_95"/>
    <property type="match status" value="15"/>
</dbReference>
<comment type="caution">
    <text evidence="3">The sequence shown here is derived from an EMBL/GenBank/DDBJ whole genome shotgun (WGS) entry which is preliminary data.</text>
</comment>
<feature type="chain" id="PRO_5020529850" evidence="2">
    <location>
        <begin position="29"/>
        <end position="3062"/>
    </location>
</feature>
<sequence>MKNKYNISRYLTWVFSLMLILASHWLQAQQSTNTVKFRVTYNSTTQRYTAWAVPDYSTPNGNNGGANELVSTAQFTLKVPIGFTISNITDASGAQSWEKSPAKLGQGLSLTATNGSVFTQDYAPAVLDPNYAYYVIGKSPTESNLGAFVAGTPVALFTFTGNGCFGPIQPLPPGDPFIQAALDAFSFNVPNSFYSASGQPSGGNQNPLEQYISNTGAPANCSPIPLVVRPDIANTNANTPVSGNVLTNDTDPNSGTLTASLTTPPSVGTAVISPNGSYTYTPPAGFTGVVTFCYTATSTAGTSGSSCVTINVNPSPSPNGNDSPIANNDATQTTAGKPVVIAVLANDTDPNSATTVNGQLNLPTILSQPSQGTAVPNADGTITYTPPANFTGVVTFPYQVCDKASTPLCATALVTVNVLPTPPANTTLAPVAVDDALLTQVNTAKTGTVATNDSDPNSPPLALTYATGQPTNGTVVMSANGSYTYTPAPGYTGADSFTYLACNTAGLCDKATVSVLVQQPTNQAPIVNPDVNTFIPGKPTAGNVLTNDKDPEGTPLTASTIGTPPAGFTLSPDGSYTYTAPASQTAPVTVPIQVCDAATPPACTTSTLTLTPVTQPNSVTNNAPIALNDATRTTAGTSTTVNVLGNDRDPDGNALTSLTVSQPATGTASVVNGQVVYTPPVGFTGVVSFPYSVCDNGSPVLCTTALVTVSVDPTQPAGVTNVAPVAIDDQLLTTKGTSATGTVASNDSDPNAGQTLSFAKLTNPTNGTVVFNANGSYTYTPAPGFTGTDNFTYSVCDNGSPVLCTTATAYMTVNDVVNQAPVVTPDVNTFIPGKPTAGNVLTNDKDPEGTKLTASTIGTPPAGFTLSPDGSYTYTAPASQTAPVTVPIQVCDAATPPACTTSTLTLTPVTQPNSVTNNAPIALNDATRTTAGTSTTVNVLGNDRDPDGNALTSLTVSQPATGTASVVNGQVVYTPPVGFTGVVSFPYSVCDNGSPVLCTTALVTVSVDPTQPSSLTNVAPVAIDDQLLTTKGTSATGTVASNDSDPNAGQTLSFTKLTNPANGTVVFNANGSYTYTPAPGYVGTDNFTYSVCDNGSPVLCTTATAYMTVNDVVNQAPVVTPDVNTFIPGKPTAGNVLTNDKDPEGTPLTASVIGTPPAGLTLSPNGSYTYTAPASQTAPVTVPIQVCDAATPPACTTSTLTLTPVTQPNSVTNNAPIALNDATRTTAGTSTTVNVLGNDRDPDGHALTSLTVSQPATGTASVVNGQVVYTPPVGFTGVVSFPYSVCDNGSPVLCTTALVTVTVDPAQPSSLTNVAPVAIDDQLLTTKGTSATGTVASNDSDPNAGQTLSFTKLTNPSNGTVVFNANGSYTYTPAPGYVGTDNFTYQVCDNGSPVLCTTATAYMTVNDVVNQAPVVTPDVNTFIPGKPTAGNVLTNDKDPEGTPLTASVIGTPPAGLTLSPNGSYTYTAPASQTAPVTVPIQVCDAATPPACTTSTLTLTPVTQPNSVTNNAPIALNDATRTTAGTSTTVNVLGNDRDPDGHALTSLTVSQPATGTASVVNGQVVYTPPVGFTGVVSFPYSVCDNGSPVLCTTALVTVSVDPTQPAGVTNVAPVAIDDQLLTTKGTSATGTVASNDSDPNAGQTLSFTKLTNPTNGTVVFNANGSYTYTPAPGYVGTDNFTYQVCDNGSPVLCTTATAYMTVSEPANQAPIVTPDIANTKPGTPVSGNVLTNDRDPQGQPMTVSLLSQPTSGTVVLNPDGTYTYTPPTGFTGTTSFCYAATNTAGLSASTCVTINVVADPDPAPGVNNKPIANNDATQTTAGSSVTVNVVANDTDPDSATSLNGQLNPPTILSQPTTGTASVVNGQLVYTPPVGFTGVVTIPYSVCDKGSNQPSCATALVTVTVQPTAPINTTLAPVAVDDALVTAKDASKTGTVAANDSDPQGLPLTYSSGQPTSGTVVMSPTGSYTYTPAAGYTGPASFTYSVCNSAGKCDVATVSVLVQQTSCVLPTPTFTDVNAFDPTTCGGSDGYILMTSLPLSTSVVINYLKDGVAQSFSGTSDANGTLKIPNLGKGVYSQFAYQSGACSSGVYNGSVTVGNGPALPALVGGQLSKTNPTACGTSTGSILINGLTAGQSYTISYSRNGVAMPDVAAQANSGGQISLSGLSAGSYSGFTYRVVSGCQSSPASTTIVLNDPTAPVLLPGQIAATNPTSCGTSTGSIAISGLTSSTSYTVVYSKNGGTAQTVVLTSNASGVASLTGLGQGSYQISSLAVNNCTSAQSLSAVVLTDPAAPNLTSNMLIPANPTSCGTATGSFSLTGLVANATYTLSYQKNGAAAQTVTLTANGAGVASLTGLTSGNYSNFVLTSSLGCASTPLAGPFNLSDPALPTPTQATLTGVNASCTGNDGRLLLSNVAPNQTFVFQYLFNGISKAMVATSNASGVLSITGLAPGTYTNFFITQGVCKSGVYAGPIVLIANCQAPIVTPDIANTKPGTPVSGNVLTNDRDPQGQPMTVSLLSQPTSGTVVLNPDGTYTYTPPTGFTGTTSFCYAATNTAGLSASTCVTINVVADPDPAPGVNNKPIANNDATQTTAGSSVTVNVVANDTDPDSATSLNGQLNPPTILSQPTTGTASVVNGQLVYTPPVGFTGVVTIPYSVCDKGSNQPSCATALVTVTVQPTAPINTTLAPVAVDDALVTAKDASKTGTVAANDSDPQGLPLTYSSGQPSSGTVVMSPTGSYTYTPAAGYTGPASFTYSVCNSAGKCDVATVSVLVQAPATPVVVLKLKVLLQGALVGGTGGLMRDDLRSRGFLPTREPYTAITDGRFTHVNGGGGETMPASVTAQNVGSTDAVVDWVFVELRNPSNMSAVVATRSALVQRDGDVVLASDGVSPLSFTGLTGSSFYVSVKHRNHLGVMTATAIPLSSTGTIVDFTTKTGPELWNKTVGAFNYEGWEQTTLSGKQAMWAGDANHNGKVKYQGVGNDLITIFAEVVAAQSPSTDPLYNYDNAFGYYFGDVNMDGKVKYQGTSNDTSLILTNVITNYQTQSPAQMNSAGLYNFDFMLEQIP</sequence>
<dbReference type="Proteomes" id="UP000290407">
    <property type="component" value="Unassembled WGS sequence"/>
</dbReference>
<accession>A0A4Q2UGH2</accession>
<keyword evidence="2" id="KW-0732">Signal</keyword>
<dbReference type="Gene3D" id="2.60.40.3440">
    <property type="match status" value="10"/>
</dbReference>
<dbReference type="Pfam" id="PF17963">
    <property type="entry name" value="Big_9"/>
    <property type="match status" value="21"/>
</dbReference>
<keyword evidence="4" id="KW-1185">Reference proteome</keyword>
<organism evidence="3 4">
    <name type="scientific">Spirosoma sordidisoli</name>
    <dbReference type="NCBI Taxonomy" id="2502893"/>
    <lineage>
        <taxon>Bacteria</taxon>
        <taxon>Pseudomonadati</taxon>
        <taxon>Bacteroidota</taxon>
        <taxon>Cytophagia</taxon>
        <taxon>Cytophagales</taxon>
        <taxon>Cytophagaceae</taxon>
        <taxon>Spirosoma</taxon>
    </lineage>
</organism>
<reference evidence="3 4" key="1">
    <citation type="submission" date="2019-01" db="EMBL/GenBank/DDBJ databases">
        <title>Spirosoma flava sp. nov., a propanil-degrading bacterium isolated from herbicide-contaminated soil.</title>
        <authorList>
            <person name="Zhang L."/>
            <person name="Jiang J.-D."/>
        </authorList>
    </citation>
    <scope>NUCLEOTIDE SEQUENCE [LARGE SCALE GENOMIC DNA]</scope>
    <source>
        <strain evidence="3 4">TY50</strain>
    </source>
</reference>
<evidence type="ECO:0000256" key="1">
    <source>
        <dbReference type="SAM" id="MobiDB-lite"/>
    </source>
</evidence>
<feature type="region of interest" description="Disordered" evidence="1">
    <location>
        <begin position="239"/>
        <end position="262"/>
    </location>
</feature>
<feature type="signal peptide" evidence="2">
    <location>
        <begin position="1"/>
        <end position="28"/>
    </location>
</feature>
<proteinExistence type="predicted"/>